<comment type="pathway">
    <text evidence="4 11">Purine metabolism; AMP biosynthesis via salvage pathway; AMP from adenine: step 1/1.</text>
</comment>
<dbReference type="GO" id="GO:0006166">
    <property type="term" value="P:purine ribonucleoside salvage"/>
    <property type="evidence" value="ECO:0007669"/>
    <property type="project" value="UniProtKB-UniRule"/>
</dbReference>
<evidence type="ECO:0000256" key="9">
    <source>
        <dbReference type="ARBA" id="ARBA00022679"/>
    </source>
</evidence>
<dbReference type="InterPro" id="IPR029057">
    <property type="entry name" value="PRTase-like"/>
</dbReference>
<dbReference type="GO" id="GO:0006168">
    <property type="term" value="P:adenine salvage"/>
    <property type="evidence" value="ECO:0007669"/>
    <property type="project" value="InterPro"/>
</dbReference>
<dbReference type="Gene3D" id="3.40.50.2020">
    <property type="match status" value="1"/>
</dbReference>
<keyword evidence="8 11" id="KW-0328">Glycosyltransferase</keyword>
<dbReference type="GO" id="GO:0016208">
    <property type="term" value="F:AMP binding"/>
    <property type="evidence" value="ECO:0007669"/>
    <property type="project" value="TreeGrafter"/>
</dbReference>
<dbReference type="HAMAP" id="MF_00004">
    <property type="entry name" value="Aden_phosphoribosyltr"/>
    <property type="match status" value="1"/>
</dbReference>
<dbReference type="SUPFAM" id="SSF53271">
    <property type="entry name" value="PRTase-like"/>
    <property type="match status" value="1"/>
</dbReference>
<dbReference type="Pfam" id="PF00156">
    <property type="entry name" value="Pribosyltran"/>
    <property type="match status" value="1"/>
</dbReference>
<comment type="similarity">
    <text evidence="5 11">Belongs to the purine/pyrimidine phosphoribosyltransferase family.</text>
</comment>
<dbReference type="CDD" id="cd06223">
    <property type="entry name" value="PRTases_typeI"/>
    <property type="match status" value="1"/>
</dbReference>
<dbReference type="GO" id="GO:0005737">
    <property type="term" value="C:cytoplasm"/>
    <property type="evidence" value="ECO:0007669"/>
    <property type="project" value="UniProtKB-SubCell"/>
</dbReference>
<keyword evidence="7 11" id="KW-0963">Cytoplasm</keyword>
<comment type="catalytic activity">
    <reaction evidence="1 11">
        <text>AMP + diphosphate = 5-phospho-alpha-D-ribose 1-diphosphate + adenine</text>
        <dbReference type="Rhea" id="RHEA:16609"/>
        <dbReference type="ChEBI" id="CHEBI:16708"/>
        <dbReference type="ChEBI" id="CHEBI:33019"/>
        <dbReference type="ChEBI" id="CHEBI:58017"/>
        <dbReference type="ChEBI" id="CHEBI:456215"/>
        <dbReference type="EC" id="2.4.2.7"/>
    </reaction>
</comment>
<dbReference type="NCBIfam" id="NF002634">
    <property type="entry name" value="PRK02304.1-3"/>
    <property type="match status" value="1"/>
</dbReference>
<evidence type="ECO:0000256" key="5">
    <source>
        <dbReference type="ARBA" id="ARBA00008391"/>
    </source>
</evidence>
<dbReference type="EC" id="2.4.2.7" evidence="6 11"/>
<comment type="subcellular location">
    <subcellularLocation>
        <location evidence="3 11">Cytoplasm</location>
    </subcellularLocation>
</comment>
<feature type="domain" description="Phosphoribosyltransferase" evidence="12">
    <location>
        <begin position="40"/>
        <end position="154"/>
    </location>
</feature>
<gene>
    <name evidence="11" type="primary">apt</name>
    <name evidence="13" type="ORF">V5E97_20070</name>
</gene>
<sequence>MTALASIDPRDWIRDVPDFPKPGILFKDITPLLGAPRAFRAVIDQLAEQFSGRKIDAVAAAEARGFIFGAPLALALGVGFVPIRKPGKLPYQTVSLEYALEYGTDRLEMHGDAVGPGQRILLLDDVLATGGTMRACRDLVQQTGAEVVACAFVVELSFLKGREMLEPSEVSSLIIY</sequence>
<name>A0AAU7CU83_9BACT</name>
<comment type="function">
    <text evidence="2 11">Catalyzes a salvage reaction resulting in the formation of AMP, that is energically less costly than de novo synthesis.</text>
</comment>
<evidence type="ECO:0000256" key="1">
    <source>
        <dbReference type="ARBA" id="ARBA00000868"/>
    </source>
</evidence>
<evidence type="ECO:0000256" key="6">
    <source>
        <dbReference type="ARBA" id="ARBA00011893"/>
    </source>
</evidence>
<evidence type="ECO:0000256" key="2">
    <source>
        <dbReference type="ARBA" id="ARBA00003968"/>
    </source>
</evidence>
<dbReference type="InterPro" id="IPR050054">
    <property type="entry name" value="UPRTase/APRTase"/>
</dbReference>
<dbReference type="NCBIfam" id="NF002636">
    <property type="entry name" value="PRK02304.1-5"/>
    <property type="match status" value="1"/>
</dbReference>
<proteinExistence type="inferred from homology"/>
<dbReference type="NCBIfam" id="TIGR01090">
    <property type="entry name" value="apt"/>
    <property type="match status" value="1"/>
</dbReference>
<dbReference type="GO" id="GO:0002055">
    <property type="term" value="F:adenine binding"/>
    <property type="evidence" value="ECO:0007669"/>
    <property type="project" value="TreeGrafter"/>
</dbReference>
<comment type="subunit">
    <text evidence="11">Homodimer.</text>
</comment>
<evidence type="ECO:0000256" key="3">
    <source>
        <dbReference type="ARBA" id="ARBA00004496"/>
    </source>
</evidence>
<keyword evidence="9 11" id="KW-0808">Transferase</keyword>
<dbReference type="FunFam" id="3.40.50.2020:FF:000021">
    <property type="entry name" value="Adenine phosphoribosyltransferase"/>
    <property type="match status" value="1"/>
</dbReference>
<organism evidence="13">
    <name type="scientific">Singulisphaera sp. Ch08</name>
    <dbReference type="NCBI Taxonomy" id="3120278"/>
    <lineage>
        <taxon>Bacteria</taxon>
        <taxon>Pseudomonadati</taxon>
        <taxon>Planctomycetota</taxon>
        <taxon>Planctomycetia</taxon>
        <taxon>Isosphaerales</taxon>
        <taxon>Isosphaeraceae</taxon>
        <taxon>Singulisphaera</taxon>
    </lineage>
</organism>
<evidence type="ECO:0000256" key="10">
    <source>
        <dbReference type="ARBA" id="ARBA00022726"/>
    </source>
</evidence>
<dbReference type="InterPro" id="IPR005764">
    <property type="entry name" value="Ade_phspho_trans"/>
</dbReference>
<evidence type="ECO:0000256" key="4">
    <source>
        <dbReference type="ARBA" id="ARBA00004659"/>
    </source>
</evidence>
<dbReference type="RefSeq" id="WP_406701083.1">
    <property type="nucleotide sequence ID" value="NZ_CP155447.1"/>
</dbReference>
<dbReference type="PANTHER" id="PTHR32315">
    <property type="entry name" value="ADENINE PHOSPHORIBOSYLTRANSFERASE"/>
    <property type="match status" value="1"/>
</dbReference>
<reference evidence="13" key="1">
    <citation type="submission" date="2024-05" db="EMBL/GenBank/DDBJ databases">
        <title>Planctomycetes of the genus Singulisphaera possess chitinolytic capabilities.</title>
        <authorList>
            <person name="Ivanova A."/>
        </authorList>
    </citation>
    <scope>NUCLEOTIDE SEQUENCE</scope>
    <source>
        <strain evidence="13">Ch08T</strain>
    </source>
</reference>
<evidence type="ECO:0000256" key="7">
    <source>
        <dbReference type="ARBA" id="ARBA00022490"/>
    </source>
</evidence>
<accession>A0AAU7CU83</accession>
<evidence type="ECO:0000256" key="11">
    <source>
        <dbReference type="HAMAP-Rule" id="MF_00004"/>
    </source>
</evidence>
<dbReference type="GO" id="GO:0003999">
    <property type="term" value="F:adenine phosphoribosyltransferase activity"/>
    <property type="evidence" value="ECO:0007669"/>
    <property type="project" value="UniProtKB-UniRule"/>
</dbReference>
<keyword evidence="10 11" id="KW-0660">Purine salvage</keyword>
<dbReference type="InterPro" id="IPR000836">
    <property type="entry name" value="PRTase_dom"/>
</dbReference>
<evidence type="ECO:0000259" key="12">
    <source>
        <dbReference type="Pfam" id="PF00156"/>
    </source>
</evidence>
<dbReference type="PANTHER" id="PTHR32315:SF3">
    <property type="entry name" value="ADENINE PHOSPHORIBOSYLTRANSFERASE"/>
    <property type="match status" value="1"/>
</dbReference>
<protein>
    <recommendedName>
        <fullName evidence="6 11">Adenine phosphoribosyltransferase</fullName>
        <shortName evidence="11">APRT</shortName>
        <ecNumber evidence="6 11">2.4.2.7</ecNumber>
    </recommendedName>
</protein>
<dbReference type="GO" id="GO:0044209">
    <property type="term" value="P:AMP salvage"/>
    <property type="evidence" value="ECO:0007669"/>
    <property type="project" value="UniProtKB-UniRule"/>
</dbReference>
<dbReference type="AlphaFoldDB" id="A0AAU7CU83"/>
<evidence type="ECO:0000313" key="13">
    <source>
        <dbReference type="EMBL" id="XBH08251.1"/>
    </source>
</evidence>
<dbReference type="EMBL" id="CP155447">
    <property type="protein sequence ID" value="XBH08251.1"/>
    <property type="molecule type" value="Genomic_DNA"/>
</dbReference>
<evidence type="ECO:0000256" key="8">
    <source>
        <dbReference type="ARBA" id="ARBA00022676"/>
    </source>
</evidence>